<dbReference type="InterPro" id="IPR050466">
    <property type="entry name" value="Carboxylest/Gibb_receptor"/>
</dbReference>
<accession>A0A165DMK1</accession>
<protein>
    <submittedName>
        <fullName evidence="2">Alpha/beta-hydrolase</fullName>
    </submittedName>
</protein>
<keyword evidence="2" id="KW-0378">Hydrolase</keyword>
<dbReference type="AlphaFoldDB" id="A0A165DMK1"/>
<sequence>MSLLTWVRKTLLYIYIKLHYTPRNLLIRLVVFLRRRRQPDGARYLTIRGPDGGRLGIWLHAPPATPSSGEGGAEAAAGEAVKPGPKPVHINFHGGGFVFPLHGIDSRFCALMARSLGCWVVDADYRAAPDHPFPAAYNDCVRVLEWVRANEGGLFDTERITMGGFSAGANLALAAAGTAEEPVQGLVAFYPPVDFTVPYAEKAAPPLTKLEGRDKGVVINLREGSLFRSAYLLSLPDPPTREMLTDPRLSPRFAPAEKFPDGGRTMILSAEYDYLDEEARGMAEELEAKGRAVERVWVKGMGHGWDGMCADGTEGARLRDVWWARAVEVVGKAQQARVFSLIDLADDHRLSLRPLNTTTSMSLLTSLQSTLYYLSLRLRVSLHRWWIPLVKLILHFVHPRPSQRITIRGPANQHIRIHVFRPPGYSKPTSSPLPVHLNWHGSSFCLPLHGVGSLFCATLAKKAGCIVLDCSYRVAPEHPFPAAYDDALAAVHWALANTGGEYDTRRLSVGGQSSGGNLALAVTAQLPKGSVCAVLAFYPSTDYTTTYAQKPRPARENLKMEEGTVLPIGQATLFRDSFQRSLPALGITLADPRLSPLFAPLANFPDRGRTMILTCEYDRLDLEGQQMGDKLREAGKDPLVVRVEGVGHAWDAAARGGEMGRKRDEAWERAGEVLKHAWEVVGEEEG</sequence>
<reference evidence="2 3" key="1">
    <citation type="journal article" date="2016" name="Mol. Biol. Evol.">
        <title>Comparative Genomics of Early-Diverging Mushroom-Forming Fungi Provides Insights into the Origins of Lignocellulose Decay Capabilities.</title>
        <authorList>
            <person name="Nagy L.G."/>
            <person name="Riley R."/>
            <person name="Tritt A."/>
            <person name="Adam C."/>
            <person name="Daum C."/>
            <person name="Floudas D."/>
            <person name="Sun H."/>
            <person name="Yadav J.S."/>
            <person name="Pangilinan J."/>
            <person name="Larsson K.H."/>
            <person name="Matsuura K."/>
            <person name="Barry K."/>
            <person name="Labutti K."/>
            <person name="Kuo R."/>
            <person name="Ohm R.A."/>
            <person name="Bhattacharya S.S."/>
            <person name="Shirouzu T."/>
            <person name="Yoshinaga Y."/>
            <person name="Martin F.M."/>
            <person name="Grigoriev I.V."/>
            <person name="Hibbett D.S."/>
        </authorList>
    </citation>
    <scope>NUCLEOTIDE SEQUENCE [LARGE SCALE GENOMIC DNA]</scope>
    <source>
        <strain evidence="2 3">HHB12733</strain>
    </source>
</reference>
<dbReference type="EMBL" id="KV424045">
    <property type="protein sequence ID" value="KZT53140.1"/>
    <property type="molecule type" value="Genomic_DNA"/>
</dbReference>
<evidence type="ECO:0000313" key="2">
    <source>
        <dbReference type="EMBL" id="KZT53140.1"/>
    </source>
</evidence>
<dbReference type="SUPFAM" id="SSF53474">
    <property type="entry name" value="alpha/beta-Hydrolases"/>
    <property type="match status" value="2"/>
</dbReference>
<gene>
    <name evidence="2" type="ORF">CALCODRAFT_511621</name>
</gene>
<dbReference type="InParanoid" id="A0A165DMK1"/>
<organism evidence="2 3">
    <name type="scientific">Calocera cornea HHB12733</name>
    <dbReference type="NCBI Taxonomy" id="1353952"/>
    <lineage>
        <taxon>Eukaryota</taxon>
        <taxon>Fungi</taxon>
        <taxon>Dikarya</taxon>
        <taxon>Basidiomycota</taxon>
        <taxon>Agaricomycotina</taxon>
        <taxon>Dacrymycetes</taxon>
        <taxon>Dacrymycetales</taxon>
        <taxon>Dacrymycetaceae</taxon>
        <taxon>Calocera</taxon>
    </lineage>
</organism>
<dbReference type="Proteomes" id="UP000076842">
    <property type="component" value="Unassembled WGS sequence"/>
</dbReference>
<dbReference type="STRING" id="1353952.A0A165DMK1"/>
<evidence type="ECO:0000313" key="3">
    <source>
        <dbReference type="Proteomes" id="UP000076842"/>
    </source>
</evidence>
<dbReference type="PANTHER" id="PTHR23024">
    <property type="entry name" value="ARYLACETAMIDE DEACETYLASE"/>
    <property type="match status" value="1"/>
</dbReference>
<dbReference type="Pfam" id="PF07859">
    <property type="entry name" value="Abhydrolase_3"/>
    <property type="match status" value="2"/>
</dbReference>
<dbReference type="GO" id="GO:0016787">
    <property type="term" value="F:hydrolase activity"/>
    <property type="evidence" value="ECO:0007669"/>
    <property type="project" value="UniProtKB-KW"/>
</dbReference>
<feature type="domain" description="Alpha/beta hydrolase fold-3" evidence="1">
    <location>
        <begin position="90"/>
        <end position="305"/>
    </location>
</feature>
<evidence type="ECO:0000259" key="1">
    <source>
        <dbReference type="Pfam" id="PF07859"/>
    </source>
</evidence>
<proteinExistence type="predicted"/>
<dbReference type="OrthoDB" id="408631at2759"/>
<feature type="domain" description="Alpha/beta hydrolase fold-3" evidence="1">
    <location>
        <begin position="438"/>
        <end position="650"/>
    </location>
</feature>
<keyword evidence="3" id="KW-1185">Reference proteome</keyword>
<dbReference type="InterPro" id="IPR029058">
    <property type="entry name" value="AB_hydrolase_fold"/>
</dbReference>
<dbReference type="PANTHER" id="PTHR23024:SF242">
    <property type="entry name" value="ALPHA_BETA HYDROLASE FOLD-3 DOMAIN-CONTAINING PROTEIN-RELATED"/>
    <property type="match status" value="1"/>
</dbReference>
<dbReference type="Gene3D" id="3.40.50.1820">
    <property type="entry name" value="alpha/beta hydrolase"/>
    <property type="match status" value="2"/>
</dbReference>
<dbReference type="InterPro" id="IPR013094">
    <property type="entry name" value="AB_hydrolase_3"/>
</dbReference>
<name>A0A165DMK1_9BASI</name>